<feature type="region of interest" description="Disordered" evidence="1">
    <location>
        <begin position="17"/>
        <end position="42"/>
    </location>
</feature>
<organism evidence="2 3">
    <name type="scientific">Haemaphysalis longicornis</name>
    <name type="common">Bush tick</name>
    <dbReference type="NCBI Taxonomy" id="44386"/>
    <lineage>
        <taxon>Eukaryota</taxon>
        <taxon>Metazoa</taxon>
        <taxon>Ecdysozoa</taxon>
        <taxon>Arthropoda</taxon>
        <taxon>Chelicerata</taxon>
        <taxon>Arachnida</taxon>
        <taxon>Acari</taxon>
        <taxon>Parasitiformes</taxon>
        <taxon>Ixodida</taxon>
        <taxon>Ixodoidea</taxon>
        <taxon>Ixodidae</taxon>
        <taxon>Haemaphysalinae</taxon>
        <taxon>Haemaphysalis</taxon>
    </lineage>
</organism>
<dbReference type="AlphaFoldDB" id="A0A9J6GIT7"/>
<proteinExistence type="predicted"/>
<name>A0A9J6GIT7_HAELO</name>
<evidence type="ECO:0000256" key="1">
    <source>
        <dbReference type="SAM" id="MobiDB-lite"/>
    </source>
</evidence>
<evidence type="ECO:0000313" key="2">
    <source>
        <dbReference type="EMBL" id="KAH9374464.1"/>
    </source>
</evidence>
<gene>
    <name evidence="2" type="ORF">HPB48_020132</name>
</gene>
<evidence type="ECO:0000313" key="3">
    <source>
        <dbReference type="Proteomes" id="UP000821853"/>
    </source>
</evidence>
<protein>
    <submittedName>
        <fullName evidence="2">Uncharacterized protein</fullName>
    </submittedName>
</protein>
<sequence length="194" mass="21326">MQFPVLPNAPKYLSLKAPLKRAPRKREEPAVPETHNGKKACNDAPTTVDECLESEACVPVGLHKLRELKTLTKYWSVHQFPGFDGVVYTLSNLETCSGTVTSKRAVLFYFSTAKQASFKTFLNGKLVAEGILRTVLQAEQALIHTSELLKCPGALSTSAVTEGDLTTKLLSQTNVIRGSFYNKKCAGMTDRYVV</sequence>
<dbReference type="VEuPathDB" id="VectorBase:HLOH_045283"/>
<keyword evidence="3" id="KW-1185">Reference proteome</keyword>
<reference evidence="2 3" key="1">
    <citation type="journal article" date="2020" name="Cell">
        <title>Large-Scale Comparative Analyses of Tick Genomes Elucidate Their Genetic Diversity and Vector Capacities.</title>
        <authorList>
            <consortium name="Tick Genome and Microbiome Consortium (TIGMIC)"/>
            <person name="Jia N."/>
            <person name="Wang J."/>
            <person name="Shi W."/>
            <person name="Du L."/>
            <person name="Sun Y."/>
            <person name="Zhan W."/>
            <person name="Jiang J.F."/>
            <person name="Wang Q."/>
            <person name="Zhang B."/>
            <person name="Ji P."/>
            <person name="Bell-Sakyi L."/>
            <person name="Cui X.M."/>
            <person name="Yuan T.T."/>
            <person name="Jiang B.G."/>
            <person name="Yang W.F."/>
            <person name="Lam T.T."/>
            <person name="Chang Q.C."/>
            <person name="Ding S.J."/>
            <person name="Wang X.J."/>
            <person name="Zhu J.G."/>
            <person name="Ruan X.D."/>
            <person name="Zhao L."/>
            <person name="Wei J.T."/>
            <person name="Ye R.Z."/>
            <person name="Que T.C."/>
            <person name="Du C.H."/>
            <person name="Zhou Y.H."/>
            <person name="Cheng J.X."/>
            <person name="Dai P.F."/>
            <person name="Guo W.B."/>
            <person name="Han X.H."/>
            <person name="Huang E.J."/>
            <person name="Li L.F."/>
            <person name="Wei W."/>
            <person name="Gao Y.C."/>
            <person name="Liu J.Z."/>
            <person name="Shao H.Z."/>
            <person name="Wang X."/>
            <person name="Wang C.C."/>
            <person name="Yang T.C."/>
            <person name="Huo Q.B."/>
            <person name="Li W."/>
            <person name="Chen H.Y."/>
            <person name="Chen S.E."/>
            <person name="Zhou L.G."/>
            <person name="Ni X.B."/>
            <person name="Tian J.H."/>
            <person name="Sheng Y."/>
            <person name="Liu T."/>
            <person name="Pan Y.S."/>
            <person name="Xia L.Y."/>
            <person name="Li J."/>
            <person name="Zhao F."/>
            <person name="Cao W.C."/>
        </authorList>
    </citation>
    <scope>NUCLEOTIDE SEQUENCE [LARGE SCALE GENOMIC DNA]</scope>
    <source>
        <strain evidence="2">HaeL-2018</strain>
    </source>
</reference>
<comment type="caution">
    <text evidence="2">The sequence shown here is derived from an EMBL/GenBank/DDBJ whole genome shotgun (WGS) entry which is preliminary data.</text>
</comment>
<dbReference type="Proteomes" id="UP000821853">
    <property type="component" value="Chromosome 4"/>
</dbReference>
<dbReference type="EMBL" id="JABSTR010000006">
    <property type="protein sequence ID" value="KAH9374464.1"/>
    <property type="molecule type" value="Genomic_DNA"/>
</dbReference>
<accession>A0A9J6GIT7</accession>